<organism evidence="1 2">
    <name type="scientific">Neolewinella maritima</name>
    <dbReference type="NCBI Taxonomy" id="1383882"/>
    <lineage>
        <taxon>Bacteria</taxon>
        <taxon>Pseudomonadati</taxon>
        <taxon>Bacteroidota</taxon>
        <taxon>Saprospiria</taxon>
        <taxon>Saprospirales</taxon>
        <taxon>Lewinellaceae</taxon>
        <taxon>Neolewinella</taxon>
    </lineage>
</organism>
<evidence type="ECO:0000313" key="1">
    <source>
        <dbReference type="EMBL" id="CAH1002692.1"/>
    </source>
</evidence>
<dbReference type="EMBL" id="CAKLPZ010000007">
    <property type="protein sequence ID" value="CAH1002692.1"/>
    <property type="molecule type" value="Genomic_DNA"/>
</dbReference>
<reference evidence="1" key="1">
    <citation type="submission" date="2021-12" db="EMBL/GenBank/DDBJ databases">
        <authorList>
            <person name="Rodrigo-Torres L."/>
            <person name="Arahal R. D."/>
            <person name="Lucena T."/>
        </authorList>
    </citation>
    <scope>NUCLEOTIDE SEQUENCE</scope>
    <source>
        <strain evidence="1">CECT 8419</strain>
    </source>
</reference>
<evidence type="ECO:0000313" key="2">
    <source>
        <dbReference type="Proteomes" id="UP000837803"/>
    </source>
</evidence>
<name>A0ABN8F6Y5_9BACT</name>
<dbReference type="Proteomes" id="UP000837803">
    <property type="component" value="Unassembled WGS sequence"/>
</dbReference>
<proteinExistence type="predicted"/>
<protein>
    <submittedName>
        <fullName evidence="1">Uncharacterized protein</fullName>
    </submittedName>
</protein>
<comment type="caution">
    <text evidence="1">The sequence shown here is derived from an EMBL/GenBank/DDBJ whole genome shotgun (WGS) entry which is preliminary data.</text>
</comment>
<accession>A0ABN8F6Y5</accession>
<keyword evidence="2" id="KW-1185">Reference proteome</keyword>
<gene>
    <name evidence="1" type="ORF">LEM8419_03564</name>
</gene>
<sequence length="136" mass="15575">MTGGAYLWGMEKTTRTNADIVALNEEYDEVRMDLYYTSELHRLSSLSVYAGSEVWENFCENYIYPNGYELEDEHVLQAANVPITFLQKVGEAKEFCNPTRTQDIAFLHALADIGRRWKIAMDNLMALPEEEPTSTP</sequence>